<feature type="compositionally biased region" description="Polar residues" evidence="1">
    <location>
        <begin position="21"/>
        <end position="42"/>
    </location>
</feature>
<dbReference type="AlphaFoldDB" id="A0A132B7F3"/>
<proteinExistence type="predicted"/>
<dbReference type="InParanoid" id="A0A132B7F3"/>
<dbReference type="OrthoDB" id="4161095at2759"/>
<feature type="compositionally biased region" description="Basic and acidic residues" evidence="1">
    <location>
        <begin position="54"/>
        <end position="70"/>
    </location>
</feature>
<name>A0A132B7F3_MOLSC</name>
<protein>
    <submittedName>
        <fullName evidence="2">Uncharacterized protein</fullName>
    </submittedName>
</protein>
<reference evidence="2 3" key="1">
    <citation type="submission" date="2015-10" db="EMBL/GenBank/DDBJ databases">
        <title>Full genome of DAOMC 229536 Phialocephala scopiformis, a fungal endophyte of spruce producing the potent anti-insectan compound rugulosin.</title>
        <authorList>
            <consortium name="DOE Joint Genome Institute"/>
            <person name="Walker A.K."/>
            <person name="Frasz S.L."/>
            <person name="Seifert K.A."/>
            <person name="Miller J.D."/>
            <person name="Mondo S.J."/>
            <person name="Labutti K."/>
            <person name="Lipzen A."/>
            <person name="Dockter R."/>
            <person name="Kennedy M."/>
            <person name="Grigoriev I.V."/>
            <person name="Spatafora J.W."/>
        </authorList>
    </citation>
    <scope>NUCLEOTIDE SEQUENCE [LARGE SCALE GENOMIC DNA]</scope>
    <source>
        <strain evidence="2 3">CBS 120377</strain>
    </source>
</reference>
<gene>
    <name evidence="2" type="ORF">LY89DRAFT_691192</name>
</gene>
<dbReference type="GeneID" id="28825976"/>
<evidence type="ECO:0000256" key="1">
    <source>
        <dbReference type="SAM" id="MobiDB-lite"/>
    </source>
</evidence>
<sequence length="115" mass="12995">MPSYSYSSSTSFSWSASSNSGQTGHAYQQTRSSNPSGTTIHTRAQRLGEPIIQETRRFDAEGRQILEDGRTLGQRGNGWGNVDRRIEDVSDDQKERDRAYEERMEDEYAKREGGA</sequence>
<keyword evidence="3" id="KW-1185">Reference proteome</keyword>
<accession>A0A132B7F3</accession>
<organism evidence="2 3">
    <name type="scientific">Mollisia scopiformis</name>
    <name type="common">Conifer needle endophyte fungus</name>
    <name type="synonym">Phialocephala scopiformis</name>
    <dbReference type="NCBI Taxonomy" id="149040"/>
    <lineage>
        <taxon>Eukaryota</taxon>
        <taxon>Fungi</taxon>
        <taxon>Dikarya</taxon>
        <taxon>Ascomycota</taxon>
        <taxon>Pezizomycotina</taxon>
        <taxon>Leotiomycetes</taxon>
        <taxon>Helotiales</taxon>
        <taxon>Mollisiaceae</taxon>
        <taxon>Mollisia</taxon>
    </lineage>
</organism>
<dbReference type="Proteomes" id="UP000070700">
    <property type="component" value="Unassembled WGS sequence"/>
</dbReference>
<evidence type="ECO:0000313" key="3">
    <source>
        <dbReference type="Proteomes" id="UP000070700"/>
    </source>
</evidence>
<feature type="compositionally biased region" description="Low complexity" evidence="1">
    <location>
        <begin position="1"/>
        <end position="20"/>
    </location>
</feature>
<feature type="compositionally biased region" description="Basic and acidic residues" evidence="1">
    <location>
        <begin position="82"/>
        <end position="115"/>
    </location>
</feature>
<feature type="region of interest" description="Disordered" evidence="1">
    <location>
        <begin position="1"/>
        <end position="115"/>
    </location>
</feature>
<dbReference type="EMBL" id="KQ947436">
    <property type="protein sequence ID" value="KUJ08340.1"/>
    <property type="molecule type" value="Genomic_DNA"/>
</dbReference>
<evidence type="ECO:0000313" key="2">
    <source>
        <dbReference type="EMBL" id="KUJ08340.1"/>
    </source>
</evidence>
<dbReference type="KEGG" id="psco:LY89DRAFT_691192"/>
<dbReference type="RefSeq" id="XP_018062695.1">
    <property type="nucleotide sequence ID" value="XM_018216250.1"/>
</dbReference>